<proteinExistence type="predicted"/>
<dbReference type="Gene3D" id="3.10.450.390">
    <property type="entry name" value="Protein of unknown function DUF3889"/>
    <property type="match status" value="1"/>
</dbReference>
<organism evidence="1 2">
    <name type="scientific">Niallia taxi</name>
    <dbReference type="NCBI Taxonomy" id="2499688"/>
    <lineage>
        <taxon>Bacteria</taxon>
        <taxon>Bacillati</taxon>
        <taxon>Bacillota</taxon>
        <taxon>Bacilli</taxon>
        <taxon>Bacillales</taxon>
        <taxon>Bacillaceae</taxon>
        <taxon>Niallia</taxon>
    </lineage>
</organism>
<protein>
    <submittedName>
        <fullName evidence="1">DUF3889 domain-containing protein</fullName>
    </submittedName>
</protein>
<comment type="caution">
    <text evidence="1">The sequence shown here is derived from an EMBL/GenBank/DDBJ whole genome shotgun (WGS) entry which is preliminary data.</text>
</comment>
<dbReference type="EMBL" id="RZTZ01000019">
    <property type="protein sequence ID" value="RVT57177.1"/>
    <property type="molecule type" value="Genomic_DNA"/>
</dbReference>
<accession>A0A3S2WZ88</accession>
<name>A0A3S2WZ88_9BACI</name>
<sequence length="91" mass="10387">MNTSAAPSGDKGLPSYVKWGQIAVTKTKEKYPNSEIVDYKHIGKEEKKNTSTEKFKLIVKEKDKEVGVMVNLTFDTRTERLLNIDWKEANP</sequence>
<dbReference type="Proteomes" id="UP000288024">
    <property type="component" value="Unassembled WGS sequence"/>
</dbReference>
<keyword evidence="2" id="KW-1185">Reference proteome</keyword>
<dbReference type="AlphaFoldDB" id="A0A3S2WZ88"/>
<gene>
    <name evidence="1" type="ORF">EM808_25320</name>
</gene>
<dbReference type="Pfam" id="PF13028">
    <property type="entry name" value="DUF3889"/>
    <property type="match status" value="1"/>
</dbReference>
<evidence type="ECO:0000313" key="2">
    <source>
        <dbReference type="Proteomes" id="UP000288024"/>
    </source>
</evidence>
<dbReference type="InterPro" id="IPR024987">
    <property type="entry name" value="DUF3889"/>
</dbReference>
<evidence type="ECO:0000313" key="1">
    <source>
        <dbReference type="EMBL" id="RVT57177.1"/>
    </source>
</evidence>
<reference evidence="1 2" key="1">
    <citation type="submission" date="2019-01" db="EMBL/GenBank/DDBJ databases">
        <title>Bacillus sp. M5HDSG1-1, whole genome shotgun sequence.</title>
        <authorList>
            <person name="Tuo L."/>
        </authorList>
    </citation>
    <scope>NUCLEOTIDE SEQUENCE [LARGE SCALE GENOMIC DNA]</scope>
    <source>
        <strain evidence="1 2">M5HDSG1-1</strain>
    </source>
</reference>